<dbReference type="RefSeq" id="WP_106647253.1">
    <property type="nucleotide sequence ID" value="NZ_BMGO01000001.1"/>
</dbReference>
<dbReference type="OrthoDB" id="6195742at2"/>
<gene>
    <name evidence="1" type="ORF">CW740_09385</name>
</gene>
<sequence>MSKITILAGDFPSGNGHFSFRNFTLPGDSNHYLCETVNINQLESFNRVNRQMVTMLGVGERTERMLEDLTQDHVLFMARLKDKRRFVGLTDSRTFDKMIQARRIEGNKSEALTKAPSAA</sequence>
<evidence type="ECO:0000313" key="1">
    <source>
        <dbReference type="EMBL" id="AUD79440.1"/>
    </source>
</evidence>
<dbReference type="Proteomes" id="UP000232693">
    <property type="component" value="Chromosome"/>
</dbReference>
<evidence type="ECO:0000313" key="2">
    <source>
        <dbReference type="Proteomes" id="UP000232693"/>
    </source>
</evidence>
<organism evidence="1 2">
    <name type="scientific">Kangiella profundi</name>
    <dbReference type="NCBI Taxonomy" id="1561924"/>
    <lineage>
        <taxon>Bacteria</taxon>
        <taxon>Pseudomonadati</taxon>
        <taxon>Pseudomonadota</taxon>
        <taxon>Gammaproteobacteria</taxon>
        <taxon>Kangiellales</taxon>
        <taxon>Kangiellaceae</taxon>
        <taxon>Kangiella</taxon>
    </lineage>
</organism>
<protein>
    <submittedName>
        <fullName evidence="1">Uncharacterized protein</fullName>
    </submittedName>
</protein>
<dbReference type="EMBL" id="CP025120">
    <property type="protein sequence ID" value="AUD79440.1"/>
    <property type="molecule type" value="Genomic_DNA"/>
</dbReference>
<proteinExistence type="predicted"/>
<keyword evidence="2" id="KW-1185">Reference proteome</keyword>
<name>A0A2K9A9N8_9GAMM</name>
<accession>A0A2K9A9N8</accession>
<dbReference type="KEGG" id="kpd:CW740_09385"/>
<dbReference type="AlphaFoldDB" id="A0A2K9A9N8"/>
<reference evidence="1 2" key="1">
    <citation type="submission" date="2017-12" db="EMBL/GenBank/DDBJ databases">
        <title>Kangiella profundi FT102 completed genome.</title>
        <authorList>
            <person name="Xu J."/>
            <person name="Wang J."/>
            <person name="Lu Y."/>
        </authorList>
    </citation>
    <scope>NUCLEOTIDE SEQUENCE [LARGE SCALE GENOMIC DNA]</scope>
    <source>
        <strain evidence="1 2">FT102</strain>
    </source>
</reference>